<comment type="caution">
    <text evidence="5">The sequence shown here is derived from an EMBL/GenBank/DDBJ whole genome shotgun (WGS) entry which is preliminary data.</text>
</comment>
<evidence type="ECO:0000256" key="3">
    <source>
        <dbReference type="ARBA" id="ARBA00023239"/>
    </source>
</evidence>
<evidence type="ECO:0000256" key="1">
    <source>
        <dbReference type="ARBA" id="ARBA00005568"/>
    </source>
</evidence>
<dbReference type="InterPro" id="IPR015813">
    <property type="entry name" value="Pyrv/PenolPyrv_kinase-like_dom"/>
</dbReference>
<keyword evidence="2" id="KW-0479">Metal-binding</keyword>
<protein>
    <submittedName>
        <fullName evidence="5">2,4-dihydroxyhept-2-ene-1,7-dioic acid aldolase</fullName>
    </submittedName>
</protein>
<dbReference type="Gene3D" id="3.20.20.60">
    <property type="entry name" value="Phosphoenolpyruvate-binding domains"/>
    <property type="match status" value="1"/>
</dbReference>
<reference evidence="5 6" key="1">
    <citation type="submission" date="2020-01" db="EMBL/GenBank/DDBJ databases">
        <title>Genomes of bacteria type strains.</title>
        <authorList>
            <person name="Chen J."/>
            <person name="Zhu S."/>
            <person name="Yang J."/>
        </authorList>
    </citation>
    <scope>NUCLEOTIDE SEQUENCE [LARGE SCALE GENOMIC DNA]</scope>
    <source>
        <strain evidence="5 6">DSM 16655</strain>
    </source>
</reference>
<dbReference type="RefSeq" id="WP_252914147.1">
    <property type="nucleotide sequence ID" value="NZ_JAAAML010000001.1"/>
</dbReference>
<gene>
    <name evidence="5" type="ORF">GTW23_00115</name>
</gene>
<dbReference type="PANTHER" id="PTHR30502">
    <property type="entry name" value="2-KETO-3-DEOXY-L-RHAMNONATE ALDOLASE"/>
    <property type="match status" value="1"/>
</dbReference>
<sequence length="262" mass="27498">MMTNSINKLHGIWAEGRCALNGWIAAPSAITAQAMAAARWDALTVDLQHGTADYHDLLTLLPIIEASGSSPLVRVPWLDEAIIMRVLDAGAMGVIAPMIETPDQAARLVAACRYPPEGGRSFGPVRARLSWPGDYSVASANASVLAFAMIETRAAVEAVDDIVAVPGLSGIYIGPSDLALSYGHPPRFDSEVAEIVELIALIRRKTSEAGIRCGLHCGSSAYAVKAAGWGMDLVTVGSDARFVEAGAAEATTAFRAGLAVQR</sequence>
<dbReference type="EMBL" id="JAAAML010000001">
    <property type="protein sequence ID" value="MCO6406559.1"/>
    <property type="molecule type" value="Genomic_DNA"/>
</dbReference>
<feature type="domain" description="HpcH/HpaI aldolase/citrate lyase" evidence="4">
    <location>
        <begin position="23"/>
        <end position="211"/>
    </location>
</feature>
<dbReference type="Pfam" id="PF03328">
    <property type="entry name" value="HpcH_HpaI"/>
    <property type="match status" value="1"/>
</dbReference>
<comment type="similarity">
    <text evidence="1">Belongs to the HpcH/HpaI aldolase family.</text>
</comment>
<dbReference type="SUPFAM" id="SSF51621">
    <property type="entry name" value="Phosphoenolpyruvate/pyruvate domain"/>
    <property type="match status" value="1"/>
</dbReference>
<evidence type="ECO:0000313" key="6">
    <source>
        <dbReference type="Proteomes" id="UP001320715"/>
    </source>
</evidence>
<accession>A0ABT1CK32</accession>
<evidence type="ECO:0000256" key="2">
    <source>
        <dbReference type="ARBA" id="ARBA00022723"/>
    </source>
</evidence>
<organism evidence="5 6">
    <name type="scientific">Hoeflea alexandrii</name>
    <dbReference type="NCBI Taxonomy" id="288436"/>
    <lineage>
        <taxon>Bacteria</taxon>
        <taxon>Pseudomonadati</taxon>
        <taxon>Pseudomonadota</taxon>
        <taxon>Alphaproteobacteria</taxon>
        <taxon>Hyphomicrobiales</taxon>
        <taxon>Rhizobiaceae</taxon>
        <taxon>Hoeflea</taxon>
    </lineage>
</organism>
<evidence type="ECO:0000313" key="5">
    <source>
        <dbReference type="EMBL" id="MCO6406559.1"/>
    </source>
</evidence>
<proteinExistence type="inferred from homology"/>
<dbReference type="Proteomes" id="UP001320715">
    <property type="component" value="Unassembled WGS sequence"/>
</dbReference>
<keyword evidence="6" id="KW-1185">Reference proteome</keyword>
<evidence type="ECO:0000259" key="4">
    <source>
        <dbReference type="Pfam" id="PF03328"/>
    </source>
</evidence>
<keyword evidence="3" id="KW-0456">Lyase</keyword>
<dbReference type="InterPro" id="IPR040442">
    <property type="entry name" value="Pyrv_kinase-like_dom_sf"/>
</dbReference>
<dbReference type="InterPro" id="IPR050251">
    <property type="entry name" value="HpcH-HpaI_aldolase"/>
</dbReference>
<name>A0ABT1CK32_9HYPH</name>
<dbReference type="InterPro" id="IPR005000">
    <property type="entry name" value="Aldolase/citrate-lyase_domain"/>
</dbReference>
<dbReference type="PANTHER" id="PTHR30502:SF0">
    <property type="entry name" value="PHOSPHOENOLPYRUVATE CARBOXYLASE FAMILY PROTEIN"/>
    <property type="match status" value="1"/>
</dbReference>